<proteinExistence type="predicted"/>
<organism evidence="1 2">
    <name type="scientific">Rhizophagus irregularis (strain DAOM 181602 / DAOM 197198 / MUCL 43194)</name>
    <name type="common">Arbuscular mycorrhizal fungus</name>
    <name type="synonym">Glomus intraradices</name>
    <dbReference type="NCBI Taxonomy" id="747089"/>
    <lineage>
        <taxon>Eukaryota</taxon>
        <taxon>Fungi</taxon>
        <taxon>Fungi incertae sedis</taxon>
        <taxon>Mucoromycota</taxon>
        <taxon>Glomeromycotina</taxon>
        <taxon>Glomeromycetes</taxon>
        <taxon>Glomerales</taxon>
        <taxon>Glomeraceae</taxon>
        <taxon>Rhizophagus</taxon>
    </lineage>
</organism>
<dbReference type="AlphaFoldDB" id="A0A2P4PBN4"/>
<protein>
    <submittedName>
        <fullName evidence="1">Uncharacterized protein</fullName>
    </submittedName>
</protein>
<sequence>MLNILSSQVAGIILFNAPISEETQFDIFWGSFIGLFIGDIPRFIIQVCKNFNIIILKPLL</sequence>
<gene>
    <name evidence="1" type="ORF">GLOIN_2v1692961</name>
</gene>
<comment type="caution">
    <text evidence="1">The sequence shown here is derived from an EMBL/GenBank/DDBJ whole genome shotgun (WGS) entry which is preliminary data.</text>
</comment>
<dbReference type="EMBL" id="AUPC02000288">
    <property type="protein sequence ID" value="POG62799.1"/>
    <property type="molecule type" value="Genomic_DNA"/>
</dbReference>
<evidence type="ECO:0000313" key="1">
    <source>
        <dbReference type="EMBL" id="POG62799.1"/>
    </source>
</evidence>
<keyword evidence="2" id="KW-1185">Reference proteome</keyword>
<dbReference type="Proteomes" id="UP000018888">
    <property type="component" value="Unassembled WGS sequence"/>
</dbReference>
<feature type="non-terminal residue" evidence="1">
    <location>
        <position position="60"/>
    </location>
</feature>
<reference evidence="1 2" key="1">
    <citation type="journal article" date="2013" name="Proc. Natl. Acad. Sci. U.S.A.">
        <title>Genome of an arbuscular mycorrhizal fungus provides insight into the oldest plant symbiosis.</title>
        <authorList>
            <person name="Tisserant E."/>
            <person name="Malbreil M."/>
            <person name="Kuo A."/>
            <person name="Kohler A."/>
            <person name="Symeonidi A."/>
            <person name="Balestrini R."/>
            <person name="Charron P."/>
            <person name="Duensing N."/>
            <person name="Frei Dit Frey N."/>
            <person name="Gianinazzi-Pearson V."/>
            <person name="Gilbert L.B."/>
            <person name="Handa Y."/>
            <person name="Herr J.R."/>
            <person name="Hijri M."/>
            <person name="Koul R."/>
            <person name="Kawaguchi M."/>
            <person name="Krajinski F."/>
            <person name="Lammers P.J."/>
            <person name="Masclaux F.G."/>
            <person name="Murat C."/>
            <person name="Morin E."/>
            <person name="Ndikumana S."/>
            <person name="Pagni M."/>
            <person name="Petitpierre D."/>
            <person name="Requena N."/>
            <person name="Rosikiewicz P."/>
            <person name="Riley R."/>
            <person name="Saito K."/>
            <person name="San Clemente H."/>
            <person name="Shapiro H."/>
            <person name="van Tuinen D."/>
            <person name="Becard G."/>
            <person name="Bonfante P."/>
            <person name="Paszkowski U."/>
            <person name="Shachar-Hill Y.Y."/>
            <person name="Tuskan G.A."/>
            <person name="Young P.W."/>
            <person name="Sanders I.R."/>
            <person name="Henrissat B."/>
            <person name="Rensing S.A."/>
            <person name="Grigoriev I.V."/>
            <person name="Corradi N."/>
            <person name="Roux C."/>
            <person name="Martin F."/>
        </authorList>
    </citation>
    <scope>NUCLEOTIDE SEQUENCE [LARGE SCALE GENOMIC DNA]</scope>
    <source>
        <strain evidence="1 2">DAOM 197198</strain>
    </source>
</reference>
<evidence type="ECO:0000313" key="2">
    <source>
        <dbReference type="Proteomes" id="UP000018888"/>
    </source>
</evidence>
<accession>A0A2P4PBN4</accession>
<name>A0A2P4PBN4_RHIID</name>
<reference evidence="1 2" key="2">
    <citation type="journal article" date="2018" name="New Phytol.">
        <title>High intraspecific genome diversity in the model arbuscular mycorrhizal symbiont Rhizophagus irregularis.</title>
        <authorList>
            <person name="Chen E.C.H."/>
            <person name="Morin E."/>
            <person name="Beaudet D."/>
            <person name="Noel J."/>
            <person name="Yildirir G."/>
            <person name="Ndikumana S."/>
            <person name="Charron P."/>
            <person name="St-Onge C."/>
            <person name="Giorgi J."/>
            <person name="Kruger M."/>
            <person name="Marton T."/>
            <person name="Ropars J."/>
            <person name="Grigoriev I.V."/>
            <person name="Hainaut M."/>
            <person name="Henrissat B."/>
            <person name="Roux C."/>
            <person name="Martin F."/>
            <person name="Corradi N."/>
        </authorList>
    </citation>
    <scope>NUCLEOTIDE SEQUENCE [LARGE SCALE GENOMIC DNA]</scope>
    <source>
        <strain evidence="1 2">DAOM 197198</strain>
    </source>
</reference>